<dbReference type="AlphaFoldDB" id="A0A9K3DB97"/>
<reference evidence="1 2" key="1">
    <citation type="journal article" date="2018" name="PLoS ONE">
        <title>The draft genome of Kipferlia bialata reveals reductive genome evolution in fornicate parasites.</title>
        <authorList>
            <person name="Tanifuji G."/>
            <person name="Takabayashi S."/>
            <person name="Kume K."/>
            <person name="Takagi M."/>
            <person name="Nakayama T."/>
            <person name="Kamikawa R."/>
            <person name="Inagaki Y."/>
            <person name="Hashimoto T."/>
        </authorList>
    </citation>
    <scope>NUCLEOTIDE SEQUENCE [LARGE SCALE GENOMIC DNA]</scope>
    <source>
        <strain evidence="1">NY0173</strain>
    </source>
</reference>
<protein>
    <submittedName>
        <fullName evidence="1">Uncharacterized protein</fullName>
    </submittedName>
</protein>
<keyword evidence="2" id="KW-1185">Reference proteome</keyword>
<evidence type="ECO:0000313" key="2">
    <source>
        <dbReference type="Proteomes" id="UP000265618"/>
    </source>
</evidence>
<comment type="caution">
    <text evidence="1">The sequence shown here is derived from an EMBL/GenBank/DDBJ whole genome shotgun (WGS) entry which is preliminary data.</text>
</comment>
<proteinExistence type="predicted"/>
<dbReference type="Proteomes" id="UP000265618">
    <property type="component" value="Unassembled WGS sequence"/>
</dbReference>
<gene>
    <name evidence="1" type="ORF">KIPB_013542</name>
</gene>
<organism evidence="1 2">
    <name type="scientific">Kipferlia bialata</name>
    <dbReference type="NCBI Taxonomy" id="797122"/>
    <lineage>
        <taxon>Eukaryota</taxon>
        <taxon>Metamonada</taxon>
        <taxon>Carpediemonas-like organisms</taxon>
        <taxon>Kipferlia</taxon>
    </lineage>
</organism>
<feature type="non-terminal residue" evidence="1">
    <location>
        <position position="1"/>
    </location>
</feature>
<evidence type="ECO:0000313" key="1">
    <source>
        <dbReference type="EMBL" id="GIQ90664.1"/>
    </source>
</evidence>
<name>A0A9K3DB97_9EUKA</name>
<dbReference type="EMBL" id="BDIP01006494">
    <property type="protein sequence ID" value="GIQ90664.1"/>
    <property type="molecule type" value="Genomic_DNA"/>
</dbReference>
<sequence length="83" mass="8641">STLSSGTLALPLLVDTVTDLEILTLGNGPAYSTGVTPDVSQPPEARTVTVYETKYASISRAVPSAVYGEGETRWSGGVLEVRA</sequence>
<accession>A0A9K3DB97</accession>